<dbReference type="InterPro" id="IPR004007">
    <property type="entry name" value="DhaL_dom"/>
</dbReference>
<name>A0ABU8IK20_9BURK</name>
<dbReference type="PANTHER" id="PTHR28629">
    <property type="entry name" value="TRIOKINASE/FMN CYCLASE"/>
    <property type="match status" value="1"/>
</dbReference>
<evidence type="ECO:0000313" key="4">
    <source>
        <dbReference type="EMBL" id="MEI5995835.1"/>
    </source>
</evidence>
<dbReference type="Pfam" id="PF02734">
    <property type="entry name" value="Dak2"/>
    <property type="match status" value="1"/>
</dbReference>
<keyword evidence="2" id="KW-0418">Kinase</keyword>
<dbReference type="InterPro" id="IPR036117">
    <property type="entry name" value="DhaL_dom_sf"/>
</dbReference>
<accession>A0ABU8IK20</accession>
<evidence type="ECO:0000256" key="2">
    <source>
        <dbReference type="ARBA" id="ARBA00022777"/>
    </source>
</evidence>
<organism evidence="4 5">
    <name type="scientific">Paraburkholderia bengalensis</name>
    <dbReference type="NCBI Taxonomy" id="2747562"/>
    <lineage>
        <taxon>Bacteria</taxon>
        <taxon>Pseudomonadati</taxon>
        <taxon>Pseudomonadota</taxon>
        <taxon>Betaproteobacteria</taxon>
        <taxon>Burkholderiales</taxon>
        <taxon>Burkholderiaceae</taxon>
        <taxon>Paraburkholderia</taxon>
    </lineage>
</organism>
<sequence>MTMALTIEVADHALRRWADVLDAAAPELNRLDGQLGDGDLGATLARCASNVRSALDAGPHADLGALFKACAQATARASGSSFGTLLTVAFMTLARNLAGAASLDWRALPAQVKAASDAIAQRGGAVPGDKTVLDTLIATHDAIAGLDDPRAQHAAATAAVDAAIVTFRGRPNRIGRARMFAERSVGLDDPGMIAFRHMLASLASDHAA</sequence>
<keyword evidence="5" id="KW-1185">Reference proteome</keyword>
<dbReference type="SMART" id="SM01120">
    <property type="entry name" value="Dak2"/>
    <property type="match status" value="1"/>
</dbReference>
<evidence type="ECO:0000259" key="3">
    <source>
        <dbReference type="PROSITE" id="PS51480"/>
    </source>
</evidence>
<dbReference type="EMBL" id="JACFYJ010000001">
    <property type="protein sequence ID" value="MEI5995835.1"/>
    <property type="molecule type" value="Genomic_DNA"/>
</dbReference>
<dbReference type="Proteomes" id="UP001386437">
    <property type="component" value="Unassembled WGS sequence"/>
</dbReference>
<dbReference type="RefSeq" id="WP_336596303.1">
    <property type="nucleotide sequence ID" value="NZ_JACFYJ010000001.1"/>
</dbReference>
<evidence type="ECO:0000313" key="5">
    <source>
        <dbReference type="Proteomes" id="UP001386437"/>
    </source>
</evidence>
<dbReference type="PANTHER" id="PTHR28629:SF4">
    <property type="entry name" value="TRIOKINASE_FMN CYCLASE"/>
    <property type="match status" value="1"/>
</dbReference>
<gene>
    <name evidence="4" type="ORF">H3V53_00970</name>
</gene>
<dbReference type="Gene3D" id="1.25.40.340">
    <property type="match status" value="1"/>
</dbReference>
<keyword evidence="1" id="KW-0808">Transferase</keyword>
<dbReference type="SUPFAM" id="SSF101473">
    <property type="entry name" value="DhaL-like"/>
    <property type="match status" value="1"/>
</dbReference>
<feature type="domain" description="DhaL" evidence="3">
    <location>
        <begin position="8"/>
        <end position="204"/>
    </location>
</feature>
<protein>
    <submittedName>
        <fullName evidence="4">DAK2 domain-containing protein</fullName>
    </submittedName>
</protein>
<dbReference type="PROSITE" id="PS51480">
    <property type="entry name" value="DHAL"/>
    <property type="match status" value="1"/>
</dbReference>
<comment type="caution">
    <text evidence="4">The sequence shown here is derived from an EMBL/GenBank/DDBJ whole genome shotgun (WGS) entry which is preliminary data.</text>
</comment>
<proteinExistence type="predicted"/>
<dbReference type="InterPro" id="IPR050861">
    <property type="entry name" value="Dihydroxyacetone_Kinase"/>
</dbReference>
<evidence type="ECO:0000256" key="1">
    <source>
        <dbReference type="ARBA" id="ARBA00022679"/>
    </source>
</evidence>
<reference evidence="4 5" key="1">
    <citation type="journal article" date="2022" name="Arch. Microbiol.">
        <title>Paraburkholderia bengalensis sp. nov. isolated from roots of Oryza sativa, IR64.</title>
        <authorList>
            <person name="Nag P."/>
            <person name="Mondal N."/>
            <person name="Sarkar J."/>
            <person name="Das S."/>
        </authorList>
    </citation>
    <scope>NUCLEOTIDE SEQUENCE [LARGE SCALE GENOMIC DNA]</scope>
    <source>
        <strain evidence="4 5">IR64_4_BI</strain>
    </source>
</reference>